<feature type="domain" description="HTH araC/xylS-type" evidence="4">
    <location>
        <begin position="174"/>
        <end position="272"/>
    </location>
</feature>
<dbReference type="Proteomes" id="UP001374803">
    <property type="component" value="Chromosome"/>
</dbReference>
<name>A0ABZ2L141_9BACT</name>
<dbReference type="InterPro" id="IPR050204">
    <property type="entry name" value="AraC_XylS_family_regulators"/>
</dbReference>
<dbReference type="RefSeq" id="WP_394834300.1">
    <property type="nucleotide sequence ID" value="NZ_CP089929.1"/>
</dbReference>
<proteinExistence type="predicted"/>
<dbReference type="PANTHER" id="PTHR46796:SF6">
    <property type="entry name" value="ARAC SUBFAMILY"/>
    <property type="match status" value="1"/>
</dbReference>
<dbReference type="InterPro" id="IPR009057">
    <property type="entry name" value="Homeodomain-like_sf"/>
</dbReference>
<evidence type="ECO:0000256" key="2">
    <source>
        <dbReference type="ARBA" id="ARBA00023125"/>
    </source>
</evidence>
<keyword evidence="6" id="KW-1185">Reference proteome</keyword>
<evidence type="ECO:0000313" key="6">
    <source>
        <dbReference type="Proteomes" id="UP001374803"/>
    </source>
</evidence>
<dbReference type="PANTHER" id="PTHR46796">
    <property type="entry name" value="HTH-TYPE TRANSCRIPTIONAL ACTIVATOR RHAS-RELATED"/>
    <property type="match status" value="1"/>
</dbReference>
<evidence type="ECO:0000256" key="3">
    <source>
        <dbReference type="ARBA" id="ARBA00023163"/>
    </source>
</evidence>
<dbReference type="SUPFAM" id="SSF46689">
    <property type="entry name" value="Homeodomain-like"/>
    <property type="match status" value="2"/>
</dbReference>
<evidence type="ECO:0000313" key="5">
    <source>
        <dbReference type="EMBL" id="WXB04656.1"/>
    </source>
</evidence>
<evidence type="ECO:0000256" key="1">
    <source>
        <dbReference type="ARBA" id="ARBA00023015"/>
    </source>
</evidence>
<protein>
    <submittedName>
        <fullName evidence="5">AraC family transcriptional regulator</fullName>
    </submittedName>
</protein>
<organism evidence="5 6">
    <name type="scientific">Pendulispora rubella</name>
    <dbReference type="NCBI Taxonomy" id="2741070"/>
    <lineage>
        <taxon>Bacteria</taxon>
        <taxon>Pseudomonadati</taxon>
        <taxon>Myxococcota</taxon>
        <taxon>Myxococcia</taxon>
        <taxon>Myxococcales</taxon>
        <taxon>Sorangiineae</taxon>
        <taxon>Pendulisporaceae</taxon>
        <taxon>Pendulispora</taxon>
    </lineage>
</organism>
<dbReference type="Pfam" id="PF12833">
    <property type="entry name" value="HTH_18"/>
    <property type="match status" value="1"/>
</dbReference>
<keyword evidence="3" id="KW-0804">Transcription</keyword>
<reference evidence="5" key="1">
    <citation type="submission" date="2021-12" db="EMBL/GenBank/DDBJ databases">
        <title>Discovery of the Pendulisporaceae a myxobacterial family with distinct sporulation behavior and unique specialized metabolism.</title>
        <authorList>
            <person name="Garcia R."/>
            <person name="Popoff A."/>
            <person name="Bader C.D."/>
            <person name="Loehr J."/>
            <person name="Walesch S."/>
            <person name="Walt C."/>
            <person name="Boldt J."/>
            <person name="Bunk B."/>
            <person name="Haeckl F.J.F.P.J."/>
            <person name="Gunesch A.P."/>
            <person name="Birkelbach J."/>
            <person name="Nuebel U."/>
            <person name="Pietschmann T."/>
            <person name="Bach T."/>
            <person name="Mueller R."/>
        </authorList>
    </citation>
    <scope>NUCLEOTIDE SEQUENCE</scope>
    <source>
        <strain evidence="5">MSr11367</strain>
    </source>
</reference>
<keyword evidence="2" id="KW-0238">DNA-binding</keyword>
<dbReference type="InterPro" id="IPR018060">
    <property type="entry name" value="HTH_AraC"/>
</dbReference>
<dbReference type="Gene3D" id="1.10.10.60">
    <property type="entry name" value="Homeodomain-like"/>
    <property type="match status" value="1"/>
</dbReference>
<dbReference type="SMART" id="SM00342">
    <property type="entry name" value="HTH_ARAC"/>
    <property type="match status" value="1"/>
</dbReference>
<dbReference type="PROSITE" id="PS01124">
    <property type="entry name" value="HTH_ARAC_FAMILY_2"/>
    <property type="match status" value="1"/>
</dbReference>
<gene>
    <name evidence="5" type="ORF">LVJ94_48155</name>
</gene>
<accession>A0ABZ2L141</accession>
<evidence type="ECO:0000259" key="4">
    <source>
        <dbReference type="PROSITE" id="PS01124"/>
    </source>
</evidence>
<keyword evidence="1" id="KW-0805">Transcription regulation</keyword>
<sequence>MTGSSARAPLLEILTVPVPSGLVEPPLDDHAVLDLHLGNPVDVTCRMDGRDRRGLQIQGHFSVVPAGAAHRWTFAQPSRALLIRMTPSLLGETAEAMGLGSRGAELAALHQVRDPQIECLGWMLHSEDHDAYPGGRVFADSLATALAARLLGLRSRHGDSASKSNRVLPAWRLRKVIDYIEAHLDEDLTLAELAAIAGFSLSHFKLLFKQSMGLPVHRFVLERRAERARTLLLSGRKNMIAIAAEAGFANPSHMARCVRRIFGATPSQIADSVR</sequence>
<dbReference type="EMBL" id="CP089983">
    <property type="protein sequence ID" value="WXB04656.1"/>
    <property type="molecule type" value="Genomic_DNA"/>
</dbReference>